<evidence type="ECO:0000313" key="2">
    <source>
        <dbReference type="Proteomes" id="UP001060215"/>
    </source>
</evidence>
<name>A0ACC0GWH0_9ERIC</name>
<sequence length="174" mass="19554">MKAMFKFESEDKGEVKEEGKAEEGEEEKEAEKKEEDTEMAEKEEEEEEKEEPEVKGEESNEEAEEVSKKAKRGRKGSSKKAAKDEKAAKSEPGSKELVTPIERPIKERKTVERYSEPSTGRSASKALSIEKGQGTQLKDMPNGMLVIGVFVQVLCSYSTLPLYAIVTQVFQRFP</sequence>
<reference evidence="1 2" key="1">
    <citation type="journal article" date="2022" name="Plant J.">
        <title>Chromosome-level genome of Camellia lanceoleosa provides a valuable resource for understanding genome evolution and self-incompatibility.</title>
        <authorList>
            <person name="Gong W."/>
            <person name="Xiao S."/>
            <person name="Wang L."/>
            <person name="Liao Z."/>
            <person name="Chang Y."/>
            <person name="Mo W."/>
            <person name="Hu G."/>
            <person name="Li W."/>
            <person name="Zhao G."/>
            <person name="Zhu H."/>
            <person name="Hu X."/>
            <person name="Ji K."/>
            <person name="Xiang X."/>
            <person name="Song Q."/>
            <person name="Yuan D."/>
            <person name="Jin S."/>
            <person name="Zhang L."/>
        </authorList>
    </citation>
    <scope>NUCLEOTIDE SEQUENCE [LARGE SCALE GENOMIC DNA]</scope>
    <source>
        <strain evidence="1">SQ_2022a</strain>
    </source>
</reference>
<organism evidence="1 2">
    <name type="scientific">Camellia lanceoleosa</name>
    <dbReference type="NCBI Taxonomy" id="1840588"/>
    <lineage>
        <taxon>Eukaryota</taxon>
        <taxon>Viridiplantae</taxon>
        <taxon>Streptophyta</taxon>
        <taxon>Embryophyta</taxon>
        <taxon>Tracheophyta</taxon>
        <taxon>Spermatophyta</taxon>
        <taxon>Magnoliopsida</taxon>
        <taxon>eudicotyledons</taxon>
        <taxon>Gunneridae</taxon>
        <taxon>Pentapetalae</taxon>
        <taxon>asterids</taxon>
        <taxon>Ericales</taxon>
        <taxon>Theaceae</taxon>
        <taxon>Camellia</taxon>
    </lineage>
</organism>
<proteinExistence type="predicted"/>
<dbReference type="EMBL" id="CM045766">
    <property type="protein sequence ID" value="KAI8005071.1"/>
    <property type="molecule type" value="Genomic_DNA"/>
</dbReference>
<evidence type="ECO:0000313" key="1">
    <source>
        <dbReference type="EMBL" id="KAI8005071.1"/>
    </source>
</evidence>
<protein>
    <submittedName>
        <fullName evidence="1">Uncharacterized protein</fullName>
    </submittedName>
</protein>
<accession>A0ACC0GWH0</accession>
<dbReference type="Proteomes" id="UP001060215">
    <property type="component" value="Chromosome 9"/>
</dbReference>
<gene>
    <name evidence="1" type="ORF">LOK49_LG08G00310</name>
</gene>
<comment type="caution">
    <text evidence="1">The sequence shown here is derived from an EMBL/GenBank/DDBJ whole genome shotgun (WGS) entry which is preliminary data.</text>
</comment>
<keyword evidence="2" id="KW-1185">Reference proteome</keyword>